<gene>
    <name evidence="1" type="ORF">Pmani_036091</name>
</gene>
<comment type="caution">
    <text evidence="1">The sequence shown here is derived from an EMBL/GenBank/DDBJ whole genome shotgun (WGS) entry which is preliminary data.</text>
</comment>
<evidence type="ECO:0000313" key="2">
    <source>
        <dbReference type="Proteomes" id="UP001292094"/>
    </source>
</evidence>
<keyword evidence="2" id="KW-1185">Reference proteome</keyword>
<evidence type="ECO:0000313" key="1">
    <source>
        <dbReference type="EMBL" id="KAK4291055.1"/>
    </source>
</evidence>
<protein>
    <submittedName>
        <fullName evidence="1">Uncharacterized protein</fullName>
    </submittedName>
</protein>
<name>A0AAE1NKW5_9EUCA</name>
<dbReference type="Proteomes" id="UP001292094">
    <property type="component" value="Unassembled WGS sequence"/>
</dbReference>
<accession>A0AAE1NKW5</accession>
<dbReference type="AlphaFoldDB" id="A0AAE1NKW5"/>
<proteinExistence type="predicted"/>
<sequence>MKRSYILPAAPHHPLITLALREKSLPSTRHWSSEDYISRVHNEGSEVTKDLEEENEVGTREQTNMHVVIKLAHV</sequence>
<reference evidence="1" key="1">
    <citation type="submission" date="2023-11" db="EMBL/GenBank/DDBJ databases">
        <title>Genome assemblies of two species of porcelain crab, Petrolisthes cinctipes and Petrolisthes manimaculis (Anomura: Porcellanidae).</title>
        <authorList>
            <person name="Angst P."/>
        </authorList>
    </citation>
    <scope>NUCLEOTIDE SEQUENCE</scope>
    <source>
        <strain evidence="1">PB745_02</strain>
        <tissue evidence="1">Gill</tissue>
    </source>
</reference>
<organism evidence="1 2">
    <name type="scientific">Petrolisthes manimaculis</name>
    <dbReference type="NCBI Taxonomy" id="1843537"/>
    <lineage>
        <taxon>Eukaryota</taxon>
        <taxon>Metazoa</taxon>
        <taxon>Ecdysozoa</taxon>
        <taxon>Arthropoda</taxon>
        <taxon>Crustacea</taxon>
        <taxon>Multicrustacea</taxon>
        <taxon>Malacostraca</taxon>
        <taxon>Eumalacostraca</taxon>
        <taxon>Eucarida</taxon>
        <taxon>Decapoda</taxon>
        <taxon>Pleocyemata</taxon>
        <taxon>Anomura</taxon>
        <taxon>Galatheoidea</taxon>
        <taxon>Porcellanidae</taxon>
        <taxon>Petrolisthes</taxon>
    </lineage>
</organism>
<dbReference type="EMBL" id="JAWZYT010005288">
    <property type="protein sequence ID" value="KAK4291055.1"/>
    <property type="molecule type" value="Genomic_DNA"/>
</dbReference>